<gene>
    <name evidence="5" type="ORF">GCM10023161_04830</name>
</gene>
<comment type="caution">
    <text evidence="5">The sequence shown here is derived from an EMBL/GenBank/DDBJ whole genome shotgun (WGS) entry which is preliminary data.</text>
</comment>
<keyword evidence="2" id="KW-0285">Flavoprotein</keyword>
<dbReference type="EMBL" id="BAABGF010000003">
    <property type="protein sequence ID" value="GAA4533665.1"/>
    <property type="molecule type" value="Genomic_DNA"/>
</dbReference>
<keyword evidence="4" id="KW-0560">Oxidoreductase</keyword>
<dbReference type="Pfam" id="PF00743">
    <property type="entry name" value="FMO-like"/>
    <property type="match status" value="1"/>
</dbReference>
<dbReference type="Gene3D" id="3.50.50.60">
    <property type="entry name" value="FAD/NAD(P)-binding domain"/>
    <property type="match status" value="2"/>
</dbReference>
<accession>A0ABP8RB89</accession>
<proteinExistence type="inferred from homology"/>
<evidence type="ECO:0000256" key="4">
    <source>
        <dbReference type="ARBA" id="ARBA00023002"/>
    </source>
</evidence>
<sequence>MGVKPTVGIIGAGAGGIAMGIQLAGGGYEFTIFDRADGFGGTWRHNTFPGAACDVPSHLYSYSFAPNPRWSKTYANQPEILAYLERVAIDHGLGARLRANTAIVDVRWSDARRRWTLTDGGGREHEFDVVVSAVGMLDVPHIPEIPGARRFRGRQFHSARWDHSKSTAGERVASIGTGASAIQYVPAIARKTAHLTVFQRTPIWIAPRFDFPFTPEQHELFERDPAMARKLRDEAFDAYESASFDVEHAQTREATELARSYLMRKVADPELRAKLMPDYPAGCKRPLMSREWYPTFALPNVSLETTAIAELTERGVRTADGVEHRVDTIIYGTGFKASDYLASIDVYGTGGRRLADDWSGGAEAYLGTLVAGYPNFFTLYGPNTNGVNSIIYIHEAQTTFVRHILDAMDGRGARTVEVTPGAQRRYNDEIQAAMAGKVWLACNNYFRHPSGKVVTQLPYSGRIFFERTRELVGADYRFGR</sequence>
<reference evidence="6" key="1">
    <citation type="journal article" date="2019" name="Int. J. Syst. Evol. Microbiol.">
        <title>The Global Catalogue of Microorganisms (GCM) 10K type strain sequencing project: providing services to taxonomists for standard genome sequencing and annotation.</title>
        <authorList>
            <consortium name="The Broad Institute Genomics Platform"/>
            <consortium name="The Broad Institute Genome Sequencing Center for Infectious Disease"/>
            <person name="Wu L."/>
            <person name="Ma J."/>
        </authorList>
    </citation>
    <scope>NUCLEOTIDE SEQUENCE [LARGE SCALE GENOMIC DNA]</scope>
    <source>
        <strain evidence="6">JCM 17782</strain>
    </source>
</reference>
<evidence type="ECO:0000313" key="5">
    <source>
        <dbReference type="EMBL" id="GAA4533665.1"/>
    </source>
</evidence>
<organism evidence="5 6">
    <name type="scientific">Mycobacterium paraffinicum</name>
    <dbReference type="NCBI Taxonomy" id="53378"/>
    <lineage>
        <taxon>Bacteria</taxon>
        <taxon>Bacillati</taxon>
        <taxon>Actinomycetota</taxon>
        <taxon>Actinomycetes</taxon>
        <taxon>Mycobacteriales</taxon>
        <taxon>Mycobacteriaceae</taxon>
        <taxon>Mycobacterium</taxon>
    </lineage>
</organism>
<dbReference type="InterPro" id="IPR036188">
    <property type="entry name" value="FAD/NAD-bd_sf"/>
</dbReference>
<dbReference type="InterPro" id="IPR051209">
    <property type="entry name" value="FAD-bind_Monooxygenase_sf"/>
</dbReference>
<evidence type="ECO:0000313" key="6">
    <source>
        <dbReference type="Proteomes" id="UP001501417"/>
    </source>
</evidence>
<evidence type="ECO:0000256" key="3">
    <source>
        <dbReference type="ARBA" id="ARBA00022827"/>
    </source>
</evidence>
<dbReference type="RefSeq" id="WP_264046611.1">
    <property type="nucleotide sequence ID" value="NZ_BAABGF010000003.1"/>
</dbReference>
<protein>
    <submittedName>
        <fullName evidence="5">NAD(P)/FAD-dependent oxidoreductase</fullName>
    </submittedName>
</protein>
<dbReference type="PANTHER" id="PTHR42877:SF4">
    <property type="entry name" value="FAD_NAD(P)-BINDING DOMAIN-CONTAINING PROTEIN-RELATED"/>
    <property type="match status" value="1"/>
</dbReference>
<dbReference type="InterPro" id="IPR020946">
    <property type="entry name" value="Flavin_mOase-like"/>
</dbReference>
<keyword evidence="3" id="KW-0274">FAD</keyword>
<name>A0ABP8RB89_9MYCO</name>
<dbReference type="SUPFAM" id="SSF51905">
    <property type="entry name" value="FAD/NAD(P)-binding domain"/>
    <property type="match status" value="2"/>
</dbReference>
<evidence type="ECO:0000256" key="1">
    <source>
        <dbReference type="ARBA" id="ARBA00010139"/>
    </source>
</evidence>
<dbReference type="PANTHER" id="PTHR42877">
    <property type="entry name" value="L-ORNITHINE N(5)-MONOOXYGENASE-RELATED"/>
    <property type="match status" value="1"/>
</dbReference>
<keyword evidence="6" id="KW-1185">Reference proteome</keyword>
<evidence type="ECO:0000256" key="2">
    <source>
        <dbReference type="ARBA" id="ARBA00022630"/>
    </source>
</evidence>
<comment type="similarity">
    <text evidence="1">Belongs to the FAD-binding monooxygenase family.</text>
</comment>
<dbReference type="Proteomes" id="UP001501417">
    <property type="component" value="Unassembled WGS sequence"/>
</dbReference>